<gene>
    <name evidence="1" type="ORF">PCON_05155</name>
</gene>
<dbReference type="EMBL" id="HF935261">
    <property type="protein sequence ID" value="CCX05568.1"/>
    <property type="molecule type" value="Genomic_DNA"/>
</dbReference>
<keyword evidence="2" id="KW-1185">Reference proteome</keyword>
<organism evidence="1 2">
    <name type="scientific">Pyronema omphalodes (strain CBS 100304)</name>
    <name type="common">Pyronema confluens</name>
    <dbReference type="NCBI Taxonomy" id="1076935"/>
    <lineage>
        <taxon>Eukaryota</taxon>
        <taxon>Fungi</taxon>
        <taxon>Dikarya</taxon>
        <taxon>Ascomycota</taxon>
        <taxon>Pezizomycotina</taxon>
        <taxon>Pezizomycetes</taxon>
        <taxon>Pezizales</taxon>
        <taxon>Pyronemataceae</taxon>
        <taxon>Pyronema</taxon>
    </lineage>
</organism>
<dbReference type="Proteomes" id="UP000018144">
    <property type="component" value="Unassembled WGS sequence"/>
</dbReference>
<accession>U4KVG9</accession>
<evidence type="ECO:0000313" key="1">
    <source>
        <dbReference type="EMBL" id="CCX05568.1"/>
    </source>
</evidence>
<reference evidence="1 2" key="1">
    <citation type="journal article" date="2013" name="PLoS Genet.">
        <title>The genome and development-dependent transcriptomes of Pyronema confluens: a window into fungal evolution.</title>
        <authorList>
            <person name="Traeger S."/>
            <person name="Altegoer F."/>
            <person name="Freitag M."/>
            <person name="Gabaldon T."/>
            <person name="Kempken F."/>
            <person name="Kumar A."/>
            <person name="Marcet-Houben M."/>
            <person name="Poggeler S."/>
            <person name="Stajich J.E."/>
            <person name="Nowrousian M."/>
        </authorList>
    </citation>
    <scope>NUCLEOTIDE SEQUENCE [LARGE SCALE GENOMIC DNA]</scope>
    <source>
        <strain evidence="2">CBS 100304</strain>
        <tissue evidence="1">Vegetative mycelium</tissue>
    </source>
</reference>
<evidence type="ECO:0000313" key="2">
    <source>
        <dbReference type="Proteomes" id="UP000018144"/>
    </source>
</evidence>
<dbReference type="AlphaFoldDB" id="U4KVG9"/>
<name>U4KVG9_PYROM</name>
<sequence>MSSTADGNPLSYLLSVRNRKTLRDLFIELTMKEQACKPLNNVQEGIRHLVQYVNEEKRVIGFVFWKLSGDNFAKVRYG</sequence>
<proteinExistence type="predicted"/>
<protein>
    <submittedName>
        <fullName evidence="1">Uncharacterized protein</fullName>
    </submittedName>
</protein>